<feature type="transmembrane region" description="Helical" evidence="6">
    <location>
        <begin position="113"/>
        <end position="132"/>
    </location>
</feature>
<keyword evidence="8" id="KW-1185">Reference proteome</keyword>
<dbReference type="HOGENOM" id="CLU_033465_6_0_1"/>
<feature type="transmembrane region" description="Helical" evidence="6">
    <location>
        <begin position="44"/>
        <end position="62"/>
    </location>
</feature>
<organism evidence="7 8">
    <name type="scientific">Schizosaccharomyces japonicus (strain yFS275 / FY16936)</name>
    <name type="common">Fission yeast</name>
    <dbReference type="NCBI Taxonomy" id="402676"/>
    <lineage>
        <taxon>Eukaryota</taxon>
        <taxon>Fungi</taxon>
        <taxon>Dikarya</taxon>
        <taxon>Ascomycota</taxon>
        <taxon>Taphrinomycotina</taxon>
        <taxon>Schizosaccharomycetes</taxon>
        <taxon>Schizosaccharomycetales</taxon>
        <taxon>Schizosaccharomycetaceae</taxon>
        <taxon>Schizosaccharomyces</taxon>
    </lineage>
</organism>
<keyword evidence="4 6" id="KW-0472">Membrane</keyword>
<evidence type="ECO:0000256" key="5">
    <source>
        <dbReference type="SAM" id="MobiDB-lite"/>
    </source>
</evidence>
<comment type="subcellular location">
    <subcellularLocation>
        <location evidence="1">Membrane</location>
        <topology evidence="1">Multi-pass membrane protein</topology>
    </subcellularLocation>
</comment>
<sequence>MQLEVNPYGYIPTEWLGILGIILFSLALIAEIVQIVMIRDLLPLVPLIGTVGEIVGWIGRLYSHSHVFSNNSFLTNFIALCIAPVFYTAQIYTTLQYLVRIYGPDFSWLSPKLYTIVFVGSDIISLIVQAIGGAIAGSADQGSSTMKLGGNITLAGICFQLLSVMCFFIFGLDFASRYRKHKPYRTTVVAGSPEASDLNPEPSKSRKVGYQTLFISTVLVLIRSIYRVIELGDGWDGYVISHEVYFAVFDFIPMFITALLLLGTVGPMLEVRRGAKRGDDSLVNANDTQFTYVSSVNSKELSRNPSSNPMAPTIDEEKQV</sequence>
<evidence type="ECO:0000256" key="3">
    <source>
        <dbReference type="ARBA" id="ARBA00022989"/>
    </source>
</evidence>
<dbReference type="JaponicusDB" id="SJAG_00587"/>
<feature type="region of interest" description="Disordered" evidence="5">
    <location>
        <begin position="298"/>
        <end position="320"/>
    </location>
</feature>
<dbReference type="GO" id="GO:0005886">
    <property type="term" value="C:plasma membrane"/>
    <property type="evidence" value="ECO:0000318"/>
    <property type="project" value="GO_Central"/>
</dbReference>
<dbReference type="eggNOG" id="ENOG502QU4U">
    <property type="taxonomic scope" value="Eukaryota"/>
</dbReference>
<dbReference type="AlphaFoldDB" id="B6JW20"/>
<evidence type="ECO:0000256" key="2">
    <source>
        <dbReference type="ARBA" id="ARBA00022692"/>
    </source>
</evidence>
<dbReference type="STRING" id="402676.B6JW20"/>
<reference evidence="7 8" key="1">
    <citation type="journal article" date="2011" name="Science">
        <title>Comparative functional genomics of the fission yeasts.</title>
        <authorList>
            <person name="Rhind N."/>
            <person name="Chen Z."/>
            <person name="Yassour M."/>
            <person name="Thompson D.A."/>
            <person name="Haas B.J."/>
            <person name="Habib N."/>
            <person name="Wapinski I."/>
            <person name="Roy S."/>
            <person name="Lin M.F."/>
            <person name="Heiman D.I."/>
            <person name="Young S.K."/>
            <person name="Furuya K."/>
            <person name="Guo Y."/>
            <person name="Pidoux A."/>
            <person name="Chen H.M."/>
            <person name="Robbertse B."/>
            <person name="Goldberg J.M."/>
            <person name="Aoki K."/>
            <person name="Bayne E.H."/>
            <person name="Berlin A.M."/>
            <person name="Desjardins C.A."/>
            <person name="Dobbs E."/>
            <person name="Dukaj L."/>
            <person name="Fan L."/>
            <person name="FitzGerald M.G."/>
            <person name="French C."/>
            <person name="Gujja S."/>
            <person name="Hansen K."/>
            <person name="Keifenheim D."/>
            <person name="Levin J.Z."/>
            <person name="Mosher R.A."/>
            <person name="Mueller C.A."/>
            <person name="Pfiffner J."/>
            <person name="Priest M."/>
            <person name="Russ C."/>
            <person name="Smialowska A."/>
            <person name="Swoboda P."/>
            <person name="Sykes S.M."/>
            <person name="Vaughn M."/>
            <person name="Vengrova S."/>
            <person name="Yoder R."/>
            <person name="Zeng Q."/>
            <person name="Allshire R."/>
            <person name="Baulcombe D."/>
            <person name="Birren B.W."/>
            <person name="Brown W."/>
            <person name="Ekwall K."/>
            <person name="Kellis M."/>
            <person name="Leatherwood J."/>
            <person name="Levin H."/>
            <person name="Margalit H."/>
            <person name="Martienssen R."/>
            <person name="Nieduszynski C.A."/>
            <person name="Spatafora J.W."/>
            <person name="Friedman N."/>
            <person name="Dalgaard J.Z."/>
            <person name="Baumann P."/>
            <person name="Niki H."/>
            <person name="Regev A."/>
            <person name="Nusbaum C."/>
        </authorList>
    </citation>
    <scope>NUCLEOTIDE SEQUENCE [LARGE SCALE GENOMIC DNA]</scope>
    <source>
        <strain evidence="8">yFS275 / FY16936</strain>
    </source>
</reference>
<dbReference type="Pfam" id="PF04479">
    <property type="entry name" value="RTA1"/>
    <property type="match status" value="1"/>
</dbReference>
<feature type="transmembrane region" description="Helical" evidence="6">
    <location>
        <begin position="74"/>
        <end position="92"/>
    </location>
</feature>
<dbReference type="GeneID" id="7051283"/>
<evidence type="ECO:0000313" key="8">
    <source>
        <dbReference type="Proteomes" id="UP000001744"/>
    </source>
</evidence>
<gene>
    <name evidence="7" type="ORF">SJAG_00587</name>
</gene>
<keyword evidence="3 6" id="KW-1133">Transmembrane helix</keyword>
<feature type="transmembrane region" description="Helical" evidence="6">
    <location>
        <begin position="208"/>
        <end position="226"/>
    </location>
</feature>
<feature type="transmembrane region" description="Helical" evidence="6">
    <location>
        <begin position="152"/>
        <end position="175"/>
    </location>
</feature>
<dbReference type="OrthoDB" id="1844152at2759"/>
<proteinExistence type="predicted"/>
<dbReference type="OMA" id="SPKMYLW"/>
<protein>
    <submittedName>
        <fullName evidence="7">Sphingoid long-chain base transporter RSB1</fullName>
    </submittedName>
</protein>
<dbReference type="GO" id="GO:0000324">
    <property type="term" value="C:fungal-type vacuole"/>
    <property type="evidence" value="ECO:0000318"/>
    <property type="project" value="GO_Central"/>
</dbReference>
<keyword evidence="2 6" id="KW-0812">Transmembrane</keyword>
<dbReference type="PANTHER" id="PTHR31465">
    <property type="entry name" value="PROTEIN RTA1-RELATED"/>
    <property type="match status" value="1"/>
</dbReference>
<name>B6JW20_SCHJY</name>
<feature type="compositionally biased region" description="Polar residues" evidence="5">
    <location>
        <begin position="298"/>
        <end position="310"/>
    </location>
</feature>
<accession>B6JW20</accession>
<dbReference type="PANTHER" id="PTHR31465:SF9">
    <property type="entry name" value="SPHINGOID LONG-CHAIN BASE TRANSPORTER RSB1"/>
    <property type="match status" value="1"/>
</dbReference>
<evidence type="ECO:0000313" key="7">
    <source>
        <dbReference type="EMBL" id="EEB05571.1"/>
    </source>
</evidence>
<dbReference type="InterPro" id="IPR007568">
    <property type="entry name" value="RTA1"/>
</dbReference>
<dbReference type="VEuPathDB" id="FungiDB:SJAG_00587"/>
<evidence type="ECO:0000256" key="4">
    <source>
        <dbReference type="ARBA" id="ARBA00023136"/>
    </source>
</evidence>
<evidence type="ECO:0000256" key="6">
    <source>
        <dbReference type="SAM" id="Phobius"/>
    </source>
</evidence>
<dbReference type="Proteomes" id="UP000001744">
    <property type="component" value="Unassembled WGS sequence"/>
</dbReference>
<dbReference type="RefSeq" id="XP_002171864.1">
    <property type="nucleotide sequence ID" value="XM_002171828.2"/>
</dbReference>
<feature type="transmembrane region" description="Helical" evidence="6">
    <location>
        <begin position="15"/>
        <end position="37"/>
    </location>
</feature>
<feature type="transmembrane region" description="Helical" evidence="6">
    <location>
        <begin position="246"/>
        <end position="269"/>
    </location>
</feature>
<evidence type="ECO:0000256" key="1">
    <source>
        <dbReference type="ARBA" id="ARBA00004141"/>
    </source>
</evidence>
<dbReference type="EMBL" id="KE651166">
    <property type="protein sequence ID" value="EEB05571.1"/>
    <property type="molecule type" value="Genomic_DNA"/>
</dbReference>